<evidence type="ECO:0000256" key="5">
    <source>
        <dbReference type="ARBA" id="ARBA00045246"/>
    </source>
</evidence>
<proteinExistence type="predicted"/>
<evidence type="ECO:0000313" key="10">
    <source>
        <dbReference type="EMBL" id="KAF7996757.1"/>
    </source>
</evidence>
<dbReference type="InterPro" id="IPR036249">
    <property type="entry name" value="Thioredoxin-like_sf"/>
</dbReference>
<evidence type="ECO:0000256" key="6">
    <source>
        <dbReference type="SAM" id="MobiDB-lite"/>
    </source>
</evidence>
<dbReference type="Pfam" id="PF13848">
    <property type="entry name" value="Thioredoxin_6"/>
    <property type="match status" value="1"/>
</dbReference>
<comment type="function">
    <text evidence="5">Probable disulfide isomerase, which participates in the folding of proteins containing disulfide bonds. May act as a dithiol oxidase. Acts as a regulator of endoplasmic reticulum-mitochondria contact sites via its ability to regulate redox signals.</text>
</comment>
<evidence type="ECO:0000256" key="4">
    <source>
        <dbReference type="ARBA" id="ARBA00023136"/>
    </source>
</evidence>
<keyword evidence="4 7" id="KW-0472">Membrane</keyword>
<dbReference type="Gene3D" id="3.40.30.10">
    <property type="entry name" value="Glutaredoxin"/>
    <property type="match status" value="2"/>
</dbReference>
<dbReference type="FunFam" id="3.40.30.10:FF:000300">
    <property type="entry name" value="Blast:Protein disulfide-isomerase TMX3"/>
    <property type="match status" value="1"/>
</dbReference>
<dbReference type="InterPro" id="IPR017937">
    <property type="entry name" value="Thioredoxin_CS"/>
</dbReference>
<evidence type="ECO:0000256" key="8">
    <source>
        <dbReference type="SAM" id="SignalP"/>
    </source>
</evidence>
<feature type="domain" description="Thioredoxin" evidence="9">
    <location>
        <begin position="5"/>
        <end position="126"/>
    </location>
</feature>
<evidence type="ECO:0000313" key="11">
    <source>
        <dbReference type="Proteomes" id="UP000639338"/>
    </source>
</evidence>
<gene>
    <name evidence="10" type="ORF">HCN44_002403</name>
</gene>
<keyword evidence="2 7" id="KW-0812">Transmembrane</keyword>
<evidence type="ECO:0000256" key="2">
    <source>
        <dbReference type="ARBA" id="ARBA00022692"/>
    </source>
</evidence>
<name>A0A834Y4Q7_APHGI</name>
<feature type="region of interest" description="Disordered" evidence="6">
    <location>
        <begin position="413"/>
        <end position="432"/>
    </location>
</feature>
<dbReference type="SUPFAM" id="SSF52833">
    <property type="entry name" value="Thioredoxin-like"/>
    <property type="match status" value="1"/>
</dbReference>
<dbReference type="PANTHER" id="PTHR46426">
    <property type="entry name" value="PROTEIN DISULFIDE-ISOMERASE TMX3"/>
    <property type="match status" value="1"/>
</dbReference>
<feature type="transmembrane region" description="Helical" evidence="7">
    <location>
        <begin position="384"/>
        <end position="404"/>
    </location>
</feature>
<dbReference type="PANTHER" id="PTHR46426:SF1">
    <property type="entry name" value="PROTEIN DISULFIDE-ISOMERASE TMX3"/>
    <property type="match status" value="1"/>
</dbReference>
<dbReference type="EMBL" id="JACMRX010000001">
    <property type="protein sequence ID" value="KAF7996757.1"/>
    <property type="molecule type" value="Genomic_DNA"/>
</dbReference>
<evidence type="ECO:0000256" key="1">
    <source>
        <dbReference type="ARBA" id="ARBA00004389"/>
    </source>
</evidence>
<feature type="compositionally biased region" description="Acidic residues" evidence="6">
    <location>
        <begin position="413"/>
        <end position="424"/>
    </location>
</feature>
<dbReference type="Proteomes" id="UP000639338">
    <property type="component" value="Unassembled WGS sequence"/>
</dbReference>
<keyword evidence="11" id="KW-1185">Reference proteome</keyword>
<dbReference type="GO" id="GO:0005789">
    <property type="term" value="C:endoplasmic reticulum membrane"/>
    <property type="evidence" value="ECO:0007669"/>
    <property type="project" value="UniProtKB-SubCell"/>
</dbReference>
<dbReference type="InterPro" id="IPR052250">
    <property type="entry name" value="PDI_TMX3"/>
</dbReference>
<dbReference type="InterPro" id="IPR013766">
    <property type="entry name" value="Thioredoxin_domain"/>
</dbReference>
<evidence type="ECO:0000256" key="7">
    <source>
        <dbReference type="SAM" id="Phobius"/>
    </source>
</evidence>
<keyword evidence="8" id="KW-0732">Signal</keyword>
<protein>
    <recommendedName>
        <fullName evidence="9">Thioredoxin domain-containing protein</fullName>
    </recommendedName>
</protein>
<evidence type="ECO:0000256" key="3">
    <source>
        <dbReference type="ARBA" id="ARBA00022989"/>
    </source>
</evidence>
<dbReference type="OrthoDB" id="74910at2759"/>
<comment type="subcellular location">
    <subcellularLocation>
        <location evidence="1">Endoplasmic reticulum membrane</location>
        <topology evidence="1">Single-pass membrane protein</topology>
    </subcellularLocation>
</comment>
<comment type="caution">
    <text evidence="10">The sequence shown here is derived from an EMBL/GenBank/DDBJ whole genome shotgun (WGS) entry which is preliminary data.</text>
</comment>
<dbReference type="AlphaFoldDB" id="A0A834Y4Q7"/>
<feature type="chain" id="PRO_5032398565" description="Thioredoxin domain-containing protein" evidence="8">
    <location>
        <begin position="23"/>
        <end position="432"/>
    </location>
</feature>
<accession>A0A834Y4Q7</accession>
<sequence length="432" mass="50451">MVSLVKIAFSIIFFAFFASSAASRVIELSDRFLDIHKEGQWLVMMYAPWCAHCKRLEPVWAHVAQYLYSSSVRVGRIDCTRFTNVAHTFKIRGFPTILFLKGDQQFIYDGDRTKDELVKFAMRLSGPTVQEITRTQSFDTIKNDRDLYFLYVGDKIGHLWDIYYKTADKYQQHAFFYQSHQDVVDNHAPVIKVPTIFVYKENLHYNFSINDDNDYDKINDTMQKWINSERFPTFPKVTRGNINQLFLTNKNLVLAVVEENAVEDISQDMIEFRDMVESVIKNKRHKYHDYFQFGWISNTELVNSIAMMEMTKPSLLVINTSTSHHHIPDDEPSKLTPQAIELFLEHIQNDTATRYGGNNVVVRFYRWWFETKMTLASMWKGNPILTMLLFGLPALFLSLIFYGICCPDILDAGDDDEEEEDESNDSSHMKKD</sequence>
<feature type="signal peptide" evidence="8">
    <location>
        <begin position="1"/>
        <end position="22"/>
    </location>
</feature>
<dbReference type="Pfam" id="PF00085">
    <property type="entry name" value="Thioredoxin"/>
    <property type="match status" value="1"/>
</dbReference>
<reference evidence="10 11" key="1">
    <citation type="submission" date="2020-08" db="EMBL/GenBank/DDBJ databases">
        <title>Aphidius gifuensis genome sequencing and assembly.</title>
        <authorList>
            <person name="Du Z."/>
        </authorList>
    </citation>
    <scope>NUCLEOTIDE SEQUENCE [LARGE SCALE GENOMIC DNA]</scope>
    <source>
        <strain evidence="10">YNYX2018</strain>
        <tissue evidence="10">Adults</tissue>
    </source>
</reference>
<evidence type="ECO:0000259" key="9">
    <source>
        <dbReference type="PROSITE" id="PS51352"/>
    </source>
</evidence>
<keyword evidence="3 7" id="KW-1133">Transmembrane helix</keyword>
<organism evidence="10 11">
    <name type="scientific">Aphidius gifuensis</name>
    <name type="common">Parasitoid wasp</name>
    <dbReference type="NCBI Taxonomy" id="684658"/>
    <lineage>
        <taxon>Eukaryota</taxon>
        <taxon>Metazoa</taxon>
        <taxon>Ecdysozoa</taxon>
        <taxon>Arthropoda</taxon>
        <taxon>Hexapoda</taxon>
        <taxon>Insecta</taxon>
        <taxon>Pterygota</taxon>
        <taxon>Neoptera</taxon>
        <taxon>Endopterygota</taxon>
        <taxon>Hymenoptera</taxon>
        <taxon>Apocrita</taxon>
        <taxon>Ichneumonoidea</taxon>
        <taxon>Braconidae</taxon>
        <taxon>Aphidiinae</taxon>
        <taxon>Aphidius</taxon>
    </lineage>
</organism>
<dbReference type="PROSITE" id="PS51352">
    <property type="entry name" value="THIOREDOXIN_2"/>
    <property type="match status" value="1"/>
</dbReference>
<dbReference type="PROSITE" id="PS00194">
    <property type="entry name" value="THIOREDOXIN_1"/>
    <property type="match status" value="1"/>
</dbReference>